<dbReference type="EMBL" id="JAHIBW010000016">
    <property type="protein sequence ID" value="KAG7303477.1"/>
    <property type="molecule type" value="Genomic_DNA"/>
</dbReference>
<keyword evidence="2" id="KW-0812">Transmembrane</keyword>
<organism evidence="3 4">
    <name type="scientific">Plutella xylostella</name>
    <name type="common">Diamondback moth</name>
    <name type="synonym">Plutella maculipennis</name>
    <dbReference type="NCBI Taxonomy" id="51655"/>
    <lineage>
        <taxon>Eukaryota</taxon>
        <taxon>Metazoa</taxon>
        <taxon>Ecdysozoa</taxon>
        <taxon>Arthropoda</taxon>
        <taxon>Hexapoda</taxon>
        <taxon>Insecta</taxon>
        <taxon>Pterygota</taxon>
        <taxon>Neoptera</taxon>
        <taxon>Endopterygota</taxon>
        <taxon>Lepidoptera</taxon>
        <taxon>Glossata</taxon>
        <taxon>Ditrysia</taxon>
        <taxon>Yponomeutoidea</taxon>
        <taxon>Plutellidae</taxon>
        <taxon>Plutella</taxon>
    </lineage>
</organism>
<reference evidence="3 4" key="1">
    <citation type="submission" date="2021-06" db="EMBL/GenBank/DDBJ databases">
        <title>A haploid diamondback moth (Plutella xylostella L.) genome assembly resolves 31 chromosomes and identifies a diamide resistance mutation.</title>
        <authorList>
            <person name="Ward C.M."/>
            <person name="Perry K.D."/>
            <person name="Baker G."/>
            <person name="Powis K."/>
            <person name="Heckel D.G."/>
            <person name="Baxter S.W."/>
        </authorList>
    </citation>
    <scope>NUCLEOTIDE SEQUENCE [LARGE SCALE GENOMIC DNA]</scope>
    <source>
        <strain evidence="3 4">LV</strain>
        <tissue evidence="3">Single pupa</tissue>
    </source>
</reference>
<name>A0ABQ7QE18_PLUXY</name>
<protein>
    <submittedName>
        <fullName evidence="3">Uncharacterized protein</fullName>
    </submittedName>
</protein>
<proteinExistence type="predicted"/>
<feature type="region of interest" description="Disordered" evidence="1">
    <location>
        <begin position="75"/>
        <end position="97"/>
    </location>
</feature>
<accession>A0ABQ7QE18</accession>
<feature type="transmembrane region" description="Helical" evidence="2">
    <location>
        <begin position="40"/>
        <end position="59"/>
    </location>
</feature>
<gene>
    <name evidence="3" type="ORF">JYU34_011999</name>
</gene>
<evidence type="ECO:0000256" key="1">
    <source>
        <dbReference type="SAM" id="MobiDB-lite"/>
    </source>
</evidence>
<evidence type="ECO:0000313" key="4">
    <source>
        <dbReference type="Proteomes" id="UP000823941"/>
    </source>
</evidence>
<evidence type="ECO:0000256" key="2">
    <source>
        <dbReference type="SAM" id="Phobius"/>
    </source>
</evidence>
<dbReference type="Proteomes" id="UP000823941">
    <property type="component" value="Chromosome 16"/>
</dbReference>
<keyword evidence="4" id="KW-1185">Reference proteome</keyword>
<sequence length="134" mass="15059">NYTIQGDESTMDLRNLKESIEKLKSSENVELSYHDIHHYTLSYVLVTMMTSAAVAGVVWRYRRRRRAAAAAAAAAARARRPRLPRPPVAPAAGHTSKTKLARRSDICDLAVHLVSLRGIRHARVLTRYRLVCNP</sequence>
<comment type="caution">
    <text evidence="3">The sequence shown here is derived from an EMBL/GenBank/DDBJ whole genome shotgun (WGS) entry which is preliminary data.</text>
</comment>
<evidence type="ECO:0000313" key="3">
    <source>
        <dbReference type="EMBL" id="KAG7303477.1"/>
    </source>
</evidence>
<keyword evidence="2" id="KW-1133">Transmembrane helix</keyword>
<feature type="non-terminal residue" evidence="3">
    <location>
        <position position="1"/>
    </location>
</feature>
<keyword evidence="2" id="KW-0472">Membrane</keyword>